<feature type="transmembrane region" description="Helical" evidence="7">
    <location>
        <begin position="187"/>
        <end position="209"/>
    </location>
</feature>
<feature type="transmembrane region" description="Helical" evidence="7">
    <location>
        <begin position="143"/>
        <end position="166"/>
    </location>
</feature>
<evidence type="ECO:0000256" key="2">
    <source>
        <dbReference type="ARBA" id="ARBA00022448"/>
    </source>
</evidence>
<evidence type="ECO:0000313" key="9">
    <source>
        <dbReference type="EMBL" id="KAH7321286.1"/>
    </source>
</evidence>
<feature type="region of interest" description="Disordered" evidence="6">
    <location>
        <begin position="495"/>
        <end position="559"/>
    </location>
</feature>
<comment type="caution">
    <text evidence="9">The sequence shown here is derived from an EMBL/GenBank/DDBJ whole genome shotgun (WGS) entry which is preliminary data.</text>
</comment>
<dbReference type="Proteomes" id="UP000813444">
    <property type="component" value="Unassembled WGS sequence"/>
</dbReference>
<evidence type="ECO:0000259" key="8">
    <source>
        <dbReference type="PROSITE" id="PS50850"/>
    </source>
</evidence>
<feature type="transmembrane region" description="Helical" evidence="7">
    <location>
        <begin position="428"/>
        <end position="447"/>
    </location>
</feature>
<feature type="transmembrane region" description="Helical" evidence="7">
    <location>
        <begin position="396"/>
        <end position="416"/>
    </location>
</feature>
<keyword evidence="3 7" id="KW-0812">Transmembrane</keyword>
<proteinExistence type="predicted"/>
<gene>
    <name evidence="9" type="ORF">B0I35DRAFT_428968</name>
</gene>
<evidence type="ECO:0000256" key="5">
    <source>
        <dbReference type="ARBA" id="ARBA00023136"/>
    </source>
</evidence>
<sequence length="559" mass="61092">MAKDERPKPKLPVKQLTILAVARFAEPMAYTSVFPYLPQMIRDFGVEQNEVAKWAGITTSVFSLAQSTTAVAWGRAADVYGRKPALIFGLLSTMICFIAWGMSTSLTMAIAVRTIQGAGNGNVGIIRTMVAEMVTERSLQPKAFSIMPLVWSLGSIVGPSVGGFFAQPAKQWPGIFGNIEFLKQYPYLLPNLVATMFFLVSTSSAFFFLQETLPTKRGREDWGLHVGKKLTRNFRRRQPVTHRRQSFVDGEATAPLLPSQPLSKHSHKVITQQSPRMKEIFTPQTVLNLVSYTFLAFHCVAYDQCLPVFMHHPVKKHTAENTSLPFKFNGGFGLDEGEIGTIFTIYGVVCGLVQFLVYSPLVTRYGVLKCFRACALFLPIIYFITPYTVLLPTGRLRVAAIALAMCLKGFGAIIAFPSTTILLTNSCSSLRILGTLNGFATMFSGLGRAAGPASTGWVFSWGAEHNYAVSAWFFLGVIALIGAIPVFFIQDGPGPSASTDNSEDEDSAIEDTPTSTRDSGIFTEESTVVGDDDETSQSSPLMDNGKKQSVGYNTMASSR</sequence>
<dbReference type="Pfam" id="PF07690">
    <property type="entry name" value="MFS_1"/>
    <property type="match status" value="2"/>
</dbReference>
<protein>
    <submittedName>
        <fullName evidence="9">Major facilitator superfamily protein</fullName>
    </submittedName>
</protein>
<dbReference type="OrthoDB" id="10262656at2759"/>
<evidence type="ECO:0000256" key="1">
    <source>
        <dbReference type="ARBA" id="ARBA00004141"/>
    </source>
</evidence>
<accession>A0A8K0SZZ4</accession>
<reference evidence="9" key="1">
    <citation type="journal article" date="2021" name="Nat. Commun.">
        <title>Genetic determinants of endophytism in the Arabidopsis root mycobiome.</title>
        <authorList>
            <person name="Mesny F."/>
            <person name="Miyauchi S."/>
            <person name="Thiergart T."/>
            <person name="Pickel B."/>
            <person name="Atanasova L."/>
            <person name="Karlsson M."/>
            <person name="Huettel B."/>
            <person name="Barry K.W."/>
            <person name="Haridas S."/>
            <person name="Chen C."/>
            <person name="Bauer D."/>
            <person name="Andreopoulos W."/>
            <person name="Pangilinan J."/>
            <person name="LaButti K."/>
            <person name="Riley R."/>
            <person name="Lipzen A."/>
            <person name="Clum A."/>
            <person name="Drula E."/>
            <person name="Henrissat B."/>
            <person name="Kohler A."/>
            <person name="Grigoriev I.V."/>
            <person name="Martin F.M."/>
            <person name="Hacquard S."/>
        </authorList>
    </citation>
    <scope>NUCLEOTIDE SEQUENCE</scope>
    <source>
        <strain evidence="9">MPI-CAGE-CH-0235</strain>
    </source>
</reference>
<feature type="transmembrane region" description="Helical" evidence="7">
    <location>
        <begin position="85"/>
        <end position="103"/>
    </location>
</feature>
<name>A0A8K0SZZ4_9HYPO</name>
<dbReference type="InterPro" id="IPR020846">
    <property type="entry name" value="MFS_dom"/>
</dbReference>
<evidence type="ECO:0000256" key="7">
    <source>
        <dbReference type="SAM" id="Phobius"/>
    </source>
</evidence>
<dbReference type="EMBL" id="JAGPNK010000005">
    <property type="protein sequence ID" value="KAH7321286.1"/>
    <property type="molecule type" value="Genomic_DNA"/>
</dbReference>
<feature type="domain" description="Major facilitator superfamily (MFS) profile" evidence="8">
    <location>
        <begin position="15"/>
        <end position="494"/>
    </location>
</feature>
<feature type="transmembrane region" description="Helical" evidence="7">
    <location>
        <begin position="467"/>
        <end position="489"/>
    </location>
</feature>
<dbReference type="GO" id="GO:0022857">
    <property type="term" value="F:transmembrane transporter activity"/>
    <property type="evidence" value="ECO:0007669"/>
    <property type="project" value="InterPro"/>
</dbReference>
<dbReference type="PROSITE" id="PS50850">
    <property type="entry name" value="MFS"/>
    <property type="match status" value="1"/>
</dbReference>
<keyword evidence="2" id="KW-0813">Transport</keyword>
<dbReference type="PANTHER" id="PTHR23504">
    <property type="entry name" value="MAJOR FACILITATOR SUPERFAMILY DOMAIN-CONTAINING PROTEIN 10"/>
    <property type="match status" value="1"/>
</dbReference>
<feature type="transmembrane region" description="Helical" evidence="7">
    <location>
        <begin position="339"/>
        <end position="358"/>
    </location>
</feature>
<dbReference type="InterPro" id="IPR011701">
    <property type="entry name" value="MFS"/>
</dbReference>
<keyword evidence="4 7" id="KW-1133">Transmembrane helix</keyword>
<evidence type="ECO:0000256" key="3">
    <source>
        <dbReference type="ARBA" id="ARBA00022692"/>
    </source>
</evidence>
<feature type="transmembrane region" description="Helical" evidence="7">
    <location>
        <begin position="370"/>
        <end position="390"/>
    </location>
</feature>
<evidence type="ECO:0000256" key="4">
    <source>
        <dbReference type="ARBA" id="ARBA00022989"/>
    </source>
</evidence>
<keyword evidence="10" id="KW-1185">Reference proteome</keyword>
<dbReference type="Gene3D" id="1.20.1250.20">
    <property type="entry name" value="MFS general substrate transporter like domains"/>
    <property type="match status" value="1"/>
</dbReference>
<dbReference type="AlphaFoldDB" id="A0A8K0SZZ4"/>
<dbReference type="PANTHER" id="PTHR23504:SF8">
    <property type="entry name" value="TRANSPORTER, PUTATIVE (AFU_ORTHOLOGUE AFUA_1G03730)-RELATED"/>
    <property type="match status" value="1"/>
</dbReference>
<evidence type="ECO:0000313" key="10">
    <source>
        <dbReference type="Proteomes" id="UP000813444"/>
    </source>
</evidence>
<dbReference type="GO" id="GO:0016020">
    <property type="term" value="C:membrane"/>
    <property type="evidence" value="ECO:0007669"/>
    <property type="project" value="UniProtKB-SubCell"/>
</dbReference>
<organism evidence="9 10">
    <name type="scientific">Stachybotrys elegans</name>
    <dbReference type="NCBI Taxonomy" id="80388"/>
    <lineage>
        <taxon>Eukaryota</taxon>
        <taxon>Fungi</taxon>
        <taxon>Dikarya</taxon>
        <taxon>Ascomycota</taxon>
        <taxon>Pezizomycotina</taxon>
        <taxon>Sordariomycetes</taxon>
        <taxon>Hypocreomycetidae</taxon>
        <taxon>Hypocreales</taxon>
        <taxon>Stachybotryaceae</taxon>
        <taxon>Stachybotrys</taxon>
    </lineage>
</organism>
<feature type="compositionally biased region" description="Polar residues" evidence="6">
    <location>
        <begin position="550"/>
        <end position="559"/>
    </location>
</feature>
<keyword evidence="5 7" id="KW-0472">Membrane</keyword>
<dbReference type="InterPro" id="IPR036259">
    <property type="entry name" value="MFS_trans_sf"/>
</dbReference>
<evidence type="ECO:0000256" key="6">
    <source>
        <dbReference type="SAM" id="MobiDB-lite"/>
    </source>
</evidence>
<comment type="subcellular location">
    <subcellularLocation>
        <location evidence="1">Membrane</location>
        <topology evidence="1">Multi-pass membrane protein</topology>
    </subcellularLocation>
</comment>
<dbReference type="CDD" id="cd17330">
    <property type="entry name" value="MFS_SLC46_TetA_like"/>
    <property type="match status" value="1"/>
</dbReference>
<dbReference type="SUPFAM" id="SSF103473">
    <property type="entry name" value="MFS general substrate transporter"/>
    <property type="match status" value="1"/>
</dbReference>